<gene>
    <name evidence="2" type="ORF">HHI36_001427</name>
</gene>
<dbReference type="PANTHER" id="PTHR40240">
    <property type="entry name" value="PLEXUS, ISOFORM A"/>
    <property type="match status" value="1"/>
</dbReference>
<evidence type="ECO:0000256" key="1">
    <source>
        <dbReference type="SAM" id="MobiDB-lite"/>
    </source>
</evidence>
<reference evidence="2 3" key="1">
    <citation type="journal article" date="2021" name="BMC Biol.">
        <title>Horizontally acquired antibacterial genes associated with adaptive radiation of ladybird beetles.</title>
        <authorList>
            <person name="Li H.S."/>
            <person name="Tang X.F."/>
            <person name="Huang Y.H."/>
            <person name="Xu Z.Y."/>
            <person name="Chen M.L."/>
            <person name="Du X.Y."/>
            <person name="Qiu B.Y."/>
            <person name="Chen P.T."/>
            <person name="Zhang W."/>
            <person name="Slipinski A."/>
            <person name="Escalona H.E."/>
            <person name="Waterhouse R.M."/>
            <person name="Zwick A."/>
            <person name="Pang H."/>
        </authorList>
    </citation>
    <scope>NUCLEOTIDE SEQUENCE [LARGE SCALE GENOMIC DNA]</scope>
    <source>
        <strain evidence="2">SYSU2018</strain>
    </source>
</reference>
<evidence type="ECO:0000313" key="3">
    <source>
        <dbReference type="Proteomes" id="UP001516400"/>
    </source>
</evidence>
<name>A0ABD2P8E7_9CUCU</name>
<dbReference type="Proteomes" id="UP001516400">
    <property type="component" value="Unassembled WGS sequence"/>
</dbReference>
<dbReference type="PANTHER" id="PTHR40240:SF1">
    <property type="entry name" value="PLEXUS, ISOFORM A"/>
    <property type="match status" value="1"/>
</dbReference>
<dbReference type="AlphaFoldDB" id="A0ABD2P8E7"/>
<sequence length="200" mass="23173">MQTMDKVQIKKEPPNSGPPDPMQLKSLSDQPEVCFVCGNRNHPHSYWLNVKPLSNNPKEPYFPFLESHESPARYIPKSDVAVPACYLCYTLLLQQWEAHEMTSRPHSERLYWLKRVDNGPFTGADMGLQGEYAAQVLGLNGDSNSVSNMGPKSKQMRMSPRMSPRPQQVRRPFNCAKYHFMNYSMIVMRFWFLKSKWLSL</sequence>
<organism evidence="2 3">
    <name type="scientific">Cryptolaemus montrouzieri</name>
    <dbReference type="NCBI Taxonomy" id="559131"/>
    <lineage>
        <taxon>Eukaryota</taxon>
        <taxon>Metazoa</taxon>
        <taxon>Ecdysozoa</taxon>
        <taxon>Arthropoda</taxon>
        <taxon>Hexapoda</taxon>
        <taxon>Insecta</taxon>
        <taxon>Pterygota</taxon>
        <taxon>Neoptera</taxon>
        <taxon>Endopterygota</taxon>
        <taxon>Coleoptera</taxon>
        <taxon>Polyphaga</taxon>
        <taxon>Cucujiformia</taxon>
        <taxon>Coccinelloidea</taxon>
        <taxon>Coccinellidae</taxon>
        <taxon>Scymninae</taxon>
        <taxon>Scymnini</taxon>
        <taxon>Cryptolaemus</taxon>
    </lineage>
</organism>
<comment type="caution">
    <text evidence="2">The sequence shown here is derived from an EMBL/GenBank/DDBJ whole genome shotgun (WGS) entry which is preliminary data.</text>
</comment>
<keyword evidence="3" id="KW-1185">Reference proteome</keyword>
<feature type="region of interest" description="Disordered" evidence="1">
    <location>
        <begin position="1"/>
        <end position="24"/>
    </location>
</feature>
<accession>A0ABD2P8E7</accession>
<evidence type="ECO:0000313" key="2">
    <source>
        <dbReference type="EMBL" id="KAL3286941.1"/>
    </source>
</evidence>
<protein>
    <submittedName>
        <fullName evidence="2">Uncharacterized protein</fullName>
    </submittedName>
</protein>
<dbReference type="EMBL" id="JABFTP020000185">
    <property type="protein sequence ID" value="KAL3286941.1"/>
    <property type="molecule type" value="Genomic_DNA"/>
</dbReference>
<feature type="region of interest" description="Disordered" evidence="1">
    <location>
        <begin position="143"/>
        <end position="168"/>
    </location>
</feature>
<proteinExistence type="predicted"/>